<dbReference type="AlphaFoldDB" id="A0AAW1TFW0"/>
<gene>
    <name evidence="1" type="ORF">WJX84_003019</name>
</gene>
<comment type="caution">
    <text evidence="1">The sequence shown here is derived from an EMBL/GenBank/DDBJ whole genome shotgun (WGS) entry which is preliminary data.</text>
</comment>
<name>A0AAW1TFW0_9CHLO</name>
<sequence length="87" mass="9484">MPLQQILAQLRYDGVQTCPSSGLEVIQLFLEEIDDAAWPFASRYPGANLSLKLWDPEAGSIKVCEAFANPQYTGHSLGNSEGATRSL</sequence>
<evidence type="ECO:0000313" key="1">
    <source>
        <dbReference type="EMBL" id="KAK9867735.1"/>
    </source>
</evidence>
<accession>A0AAW1TFW0</accession>
<evidence type="ECO:0000313" key="2">
    <source>
        <dbReference type="Proteomes" id="UP001485043"/>
    </source>
</evidence>
<dbReference type="Proteomes" id="UP001485043">
    <property type="component" value="Unassembled WGS sequence"/>
</dbReference>
<reference evidence="1 2" key="1">
    <citation type="journal article" date="2024" name="Nat. Commun.">
        <title>Phylogenomics reveals the evolutionary origins of lichenization in chlorophyte algae.</title>
        <authorList>
            <person name="Puginier C."/>
            <person name="Libourel C."/>
            <person name="Otte J."/>
            <person name="Skaloud P."/>
            <person name="Haon M."/>
            <person name="Grisel S."/>
            <person name="Petersen M."/>
            <person name="Berrin J.G."/>
            <person name="Delaux P.M."/>
            <person name="Dal Grande F."/>
            <person name="Keller J."/>
        </authorList>
    </citation>
    <scope>NUCLEOTIDE SEQUENCE [LARGE SCALE GENOMIC DNA]</scope>
    <source>
        <strain evidence="1 2">SAG 2523</strain>
    </source>
</reference>
<dbReference type="EMBL" id="JALJOV010000067">
    <property type="protein sequence ID" value="KAK9867735.1"/>
    <property type="molecule type" value="Genomic_DNA"/>
</dbReference>
<proteinExistence type="predicted"/>
<organism evidence="1 2">
    <name type="scientific">Apatococcus fuscideae</name>
    <dbReference type="NCBI Taxonomy" id="2026836"/>
    <lineage>
        <taxon>Eukaryota</taxon>
        <taxon>Viridiplantae</taxon>
        <taxon>Chlorophyta</taxon>
        <taxon>core chlorophytes</taxon>
        <taxon>Trebouxiophyceae</taxon>
        <taxon>Chlorellales</taxon>
        <taxon>Chlorellaceae</taxon>
        <taxon>Apatococcus</taxon>
    </lineage>
</organism>
<protein>
    <submittedName>
        <fullName evidence="1">Uncharacterized protein</fullName>
    </submittedName>
</protein>
<keyword evidence="2" id="KW-1185">Reference proteome</keyword>